<dbReference type="EMBL" id="CP001032">
    <property type="protein sequence ID" value="ACB77414.1"/>
    <property type="molecule type" value="Genomic_DNA"/>
</dbReference>
<sequence length="149" mass="16236">MHGDMPLKLSQLLVARQGLLQGAQLANLALAFHLLQEFATRIQRARLTGLVCLQSPEATEDGGWAELTALEGNQSLIEEHFTDEDLMDLADTVAYVTEADVVSVKFRIEQFYETFVAPLRAGLEQAGIAIDIAASGVEQDAPSDLPQKQ</sequence>
<name>B2A078_OPITP</name>
<proteinExistence type="predicted"/>
<dbReference type="eggNOG" id="ENOG50326Q2">
    <property type="taxonomic scope" value="Bacteria"/>
</dbReference>
<evidence type="ECO:0000313" key="1">
    <source>
        <dbReference type="EMBL" id="ACB77414.1"/>
    </source>
</evidence>
<organism evidence="1 2">
    <name type="scientific">Opitutus terrae (strain DSM 11246 / JCM 15787 / PB90-1)</name>
    <dbReference type="NCBI Taxonomy" id="452637"/>
    <lineage>
        <taxon>Bacteria</taxon>
        <taxon>Pseudomonadati</taxon>
        <taxon>Verrucomicrobiota</taxon>
        <taxon>Opitutia</taxon>
        <taxon>Opitutales</taxon>
        <taxon>Opitutaceae</taxon>
        <taxon>Opitutus</taxon>
    </lineage>
</organism>
<evidence type="ECO:0000313" key="2">
    <source>
        <dbReference type="Proteomes" id="UP000007013"/>
    </source>
</evidence>
<dbReference type="AlphaFoldDB" id="B2A078"/>
<dbReference type="Proteomes" id="UP000007013">
    <property type="component" value="Chromosome"/>
</dbReference>
<dbReference type="KEGG" id="ote:Oter_4140"/>
<protein>
    <submittedName>
        <fullName evidence="1">Uncharacterized protein</fullName>
    </submittedName>
</protein>
<reference evidence="1 2" key="1">
    <citation type="journal article" date="2011" name="J. Bacteriol.">
        <title>Genome sequence of the verrucomicrobium Opitutus terrae PB90-1, an abundant inhabitant of rice paddy soil ecosystems.</title>
        <authorList>
            <person name="van Passel M.W."/>
            <person name="Kant R."/>
            <person name="Palva A."/>
            <person name="Copeland A."/>
            <person name="Lucas S."/>
            <person name="Lapidus A."/>
            <person name="Glavina del Rio T."/>
            <person name="Pitluck S."/>
            <person name="Goltsman E."/>
            <person name="Clum A."/>
            <person name="Sun H."/>
            <person name="Schmutz J."/>
            <person name="Larimer F.W."/>
            <person name="Land M.L."/>
            <person name="Hauser L."/>
            <person name="Kyrpides N."/>
            <person name="Mikhailova N."/>
            <person name="Richardson P.P."/>
            <person name="Janssen P.H."/>
            <person name="de Vos W.M."/>
            <person name="Smidt H."/>
        </authorList>
    </citation>
    <scope>NUCLEOTIDE SEQUENCE [LARGE SCALE GENOMIC DNA]</scope>
    <source>
        <strain evidence="2">DSM 11246 / JCM 15787 / PB90-1</strain>
    </source>
</reference>
<keyword evidence="2" id="KW-1185">Reference proteome</keyword>
<dbReference type="HOGENOM" id="CLU_1883655_0_0_0"/>
<accession>B2A078</accession>
<gene>
    <name evidence="1" type="ordered locus">Oter_4140</name>
</gene>